<dbReference type="UniPathway" id="UPA00253">
    <property type="reaction ID" value="UER00329"/>
</dbReference>
<comment type="cofactor">
    <cofactor evidence="4 6">
        <name>pyridoxal 5'-phosphate</name>
        <dbReference type="ChEBI" id="CHEBI:597326"/>
    </cofactor>
</comment>
<proteinExistence type="inferred from homology"/>
<dbReference type="GO" id="GO:0019805">
    <property type="term" value="P:quinolinate biosynthetic process"/>
    <property type="evidence" value="ECO:0007669"/>
    <property type="project" value="UniProtKB-UniRule"/>
</dbReference>
<accession>A0A316C0I4</accession>
<comment type="catalytic activity">
    <reaction evidence="6">
        <text>3-hydroxy-L-kynurenine + H2O = 3-hydroxyanthranilate + L-alanine + H(+)</text>
        <dbReference type="Rhea" id="RHEA:25143"/>
        <dbReference type="ChEBI" id="CHEBI:15377"/>
        <dbReference type="ChEBI" id="CHEBI:15378"/>
        <dbReference type="ChEBI" id="CHEBI:36559"/>
        <dbReference type="ChEBI" id="CHEBI:57972"/>
        <dbReference type="ChEBI" id="CHEBI:58125"/>
        <dbReference type="EC" id="3.7.1.3"/>
    </reaction>
</comment>
<feature type="binding site" evidence="4">
    <location>
        <position position="255"/>
    </location>
    <ligand>
        <name>pyridoxal 5'-phosphate</name>
        <dbReference type="ChEBI" id="CHEBI:597326"/>
    </ligand>
</feature>
<feature type="binding site" evidence="4">
    <location>
        <position position="200"/>
    </location>
    <ligand>
        <name>pyridoxal 5'-phosphate</name>
        <dbReference type="ChEBI" id="CHEBI:597326"/>
    </ligand>
</feature>
<evidence type="ECO:0000256" key="4">
    <source>
        <dbReference type="HAMAP-Rule" id="MF_01970"/>
    </source>
</evidence>
<feature type="binding site" evidence="4">
    <location>
        <position position="100"/>
    </location>
    <ligand>
        <name>pyridoxal 5'-phosphate</name>
        <dbReference type="ChEBI" id="CHEBI:597326"/>
    </ligand>
</feature>
<evidence type="ECO:0000256" key="5">
    <source>
        <dbReference type="NCBIfam" id="TIGR01814"/>
    </source>
</evidence>
<dbReference type="Proteomes" id="UP000245396">
    <property type="component" value="Unassembled WGS sequence"/>
</dbReference>
<comment type="caution">
    <text evidence="4">Lacks conserved residue(s) required for the propagation of feature annotation.</text>
</comment>
<dbReference type="HAMAP" id="MF_01970">
    <property type="entry name" value="Kynureninase"/>
    <property type="match status" value="1"/>
</dbReference>
<dbReference type="GO" id="GO:0030429">
    <property type="term" value="F:kynureninase activity"/>
    <property type="evidence" value="ECO:0007669"/>
    <property type="project" value="UniProtKB-UniRule"/>
</dbReference>
<dbReference type="PIRSF" id="PIRSF038800">
    <property type="entry name" value="KYNU"/>
    <property type="match status" value="1"/>
</dbReference>
<keyword evidence="2 4" id="KW-0378">Hydrolase</keyword>
<comment type="caution">
    <text evidence="7">The sequence shown here is derived from an EMBL/GenBank/DDBJ whole genome shotgun (WGS) entry which is preliminary data.</text>
</comment>
<dbReference type="EMBL" id="QGGG01000011">
    <property type="protein sequence ID" value="PWJ81000.1"/>
    <property type="molecule type" value="Genomic_DNA"/>
</dbReference>
<evidence type="ECO:0000256" key="1">
    <source>
        <dbReference type="ARBA" id="ARBA00022642"/>
    </source>
</evidence>
<evidence type="ECO:0000313" key="7">
    <source>
        <dbReference type="EMBL" id="PWJ81000.1"/>
    </source>
</evidence>
<dbReference type="InterPro" id="IPR015424">
    <property type="entry name" value="PyrdxlP-dep_Trfase"/>
</dbReference>
<keyword evidence="8" id="KW-1185">Reference proteome</keyword>
<dbReference type="GO" id="GO:0009435">
    <property type="term" value="P:NAD+ biosynthetic process"/>
    <property type="evidence" value="ECO:0007669"/>
    <property type="project" value="UniProtKB-UniRule"/>
</dbReference>
<dbReference type="NCBIfam" id="TIGR01814">
    <property type="entry name" value="kynureninase"/>
    <property type="match status" value="1"/>
</dbReference>
<dbReference type="InterPro" id="IPR015422">
    <property type="entry name" value="PyrdxlP-dep_Trfase_small"/>
</dbReference>
<dbReference type="GO" id="GO:0030170">
    <property type="term" value="F:pyridoxal phosphate binding"/>
    <property type="evidence" value="ECO:0007669"/>
    <property type="project" value="UniProtKB-UniRule"/>
</dbReference>
<dbReference type="Gene3D" id="3.40.640.10">
    <property type="entry name" value="Type I PLP-dependent aspartate aminotransferase-like (Major domain)"/>
    <property type="match status" value="1"/>
</dbReference>
<dbReference type="AlphaFoldDB" id="A0A316C0I4"/>
<evidence type="ECO:0000256" key="2">
    <source>
        <dbReference type="ARBA" id="ARBA00022801"/>
    </source>
</evidence>
<comment type="similarity">
    <text evidence="4 6">Belongs to the kynureninase family.</text>
</comment>
<keyword evidence="3 4" id="KW-0663">Pyridoxal phosphate</keyword>
<dbReference type="OrthoDB" id="9812626at2"/>
<feature type="binding site" evidence="4">
    <location>
        <begin position="128"/>
        <end position="131"/>
    </location>
    <ligand>
        <name>pyridoxal 5'-phosphate</name>
        <dbReference type="ChEBI" id="CHEBI:597326"/>
    </ligand>
</feature>
<dbReference type="InterPro" id="IPR010111">
    <property type="entry name" value="Kynureninase"/>
</dbReference>
<keyword evidence="1 4" id="KW-0662">Pyridine nucleotide biosynthesis</keyword>
<evidence type="ECO:0000256" key="6">
    <source>
        <dbReference type="PIRNR" id="PIRNR038800"/>
    </source>
</evidence>
<dbReference type="GO" id="GO:0019441">
    <property type="term" value="P:L-tryptophan catabolic process to kynurenine"/>
    <property type="evidence" value="ECO:0007669"/>
    <property type="project" value="TreeGrafter"/>
</dbReference>
<dbReference type="SUPFAM" id="SSF53383">
    <property type="entry name" value="PLP-dependent transferases"/>
    <property type="match status" value="1"/>
</dbReference>
<feature type="binding site" evidence="4">
    <location>
        <position position="281"/>
    </location>
    <ligand>
        <name>pyridoxal 5'-phosphate</name>
        <dbReference type="ChEBI" id="CHEBI:597326"/>
    </ligand>
</feature>
<dbReference type="GO" id="GO:0005737">
    <property type="term" value="C:cytoplasm"/>
    <property type="evidence" value="ECO:0007669"/>
    <property type="project" value="UniProtKB-UniRule"/>
</dbReference>
<dbReference type="UniPathway" id="UPA00334">
    <property type="reaction ID" value="UER00455"/>
</dbReference>
<name>A0A316C0I4_PSESE</name>
<organism evidence="7 8">
    <name type="scientific">Pseudaminobacter salicylatoxidans</name>
    <dbReference type="NCBI Taxonomy" id="93369"/>
    <lineage>
        <taxon>Bacteria</taxon>
        <taxon>Pseudomonadati</taxon>
        <taxon>Pseudomonadota</taxon>
        <taxon>Alphaproteobacteria</taxon>
        <taxon>Hyphomicrobiales</taxon>
        <taxon>Phyllobacteriaceae</taxon>
        <taxon>Pseudaminobacter</taxon>
    </lineage>
</organism>
<dbReference type="PANTHER" id="PTHR14084:SF0">
    <property type="entry name" value="KYNURENINASE"/>
    <property type="match status" value="1"/>
</dbReference>
<comment type="catalytic activity">
    <reaction evidence="4 6">
        <text>L-kynurenine + H2O = anthranilate + L-alanine + H(+)</text>
        <dbReference type="Rhea" id="RHEA:16813"/>
        <dbReference type="ChEBI" id="CHEBI:15377"/>
        <dbReference type="ChEBI" id="CHEBI:15378"/>
        <dbReference type="ChEBI" id="CHEBI:16567"/>
        <dbReference type="ChEBI" id="CHEBI:57959"/>
        <dbReference type="ChEBI" id="CHEBI:57972"/>
        <dbReference type="EC" id="3.7.1.3"/>
    </reaction>
</comment>
<evidence type="ECO:0000313" key="8">
    <source>
        <dbReference type="Proteomes" id="UP000245396"/>
    </source>
</evidence>
<dbReference type="GO" id="GO:0043420">
    <property type="term" value="P:anthranilate metabolic process"/>
    <property type="evidence" value="ECO:0007669"/>
    <property type="project" value="TreeGrafter"/>
</dbReference>
<comment type="function">
    <text evidence="4 6">Catalyzes the cleavage of L-kynurenine (L-Kyn) and L-3-hydroxykynurenine (L-3OHKyn) into anthranilic acid (AA) and 3-hydroxyanthranilic acid (3-OHAA), respectively.</text>
</comment>
<dbReference type="EC" id="3.7.1.3" evidence="4 5"/>
<dbReference type="RefSeq" id="WP_109613725.1">
    <property type="nucleotide sequence ID" value="NZ_QGGG01000011.1"/>
</dbReference>
<reference evidence="7 8" key="1">
    <citation type="submission" date="2018-05" db="EMBL/GenBank/DDBJ databases">
        <title>Genomic Encyclopedia of Type Strains, Phase IV (KMG-IV): sequencing the most valuable type-strain genomes for metagenomic binning, comparative biology and taxonomic classification.</title>
        <authorList>
            <person name="Goeker M."/>
        </authorList>
    </citation>
    <scope>NUCLEOTIDE SEQUENCE [LARGE SCALE GENOMIC DNA]</scope>
    <source>
        <strain evidence="7 8">DSM 6986</strain>
    </source>
</reference>
<dbReference type="InterPro" id="IPR015421">
    <property type="entry name" value="PyrdxlP-dep_Trfase_major"/>
</dbReference>
<feature type="binding site" evidence="4">
    <location>
        <position position="101"/>
    </location>
    <ligand>
        <name>pyridoxal 5'-phosphate</name>
        <dbReference type="ChEBI" id="CHEBI:597326"/>
    </ligand>
</feature>
<dbReference type="Pfam" id="PF22580">
    <property type="entry name" value="KYNU_C"/>
    <property type="match status" value="1"/>
</dbReference>
<dbReference type="GO" id="GO:0097053">
    <property type="term" value="P:L-kynurenine catabolic process"/>
    <property type="evidence" value="ECO:0007669"/>
    <property type="project" value="UniProtKB-UniRule"/>
</dbReference>
<comment type="pathway">
    <text evidence="4 6">Cofactor biosynthesis; NAD(+) biosynthesis; quinolinate from L-kynurenine: step 2/3.</text>
</comment>
<evidence type="ECO:0000256" key="3">
    <source>
        <dbReference type="ARBA" id="ARBA00022898"/>
    </source>
</evidence>
<feature type="modified residue" description="N6-(pyridoxal phosphate)lysine" evidence="4">
    <location>
        <position position="226"/>
    </location>
</feature>
<feature type="binding site" evidence="4">
    <location>
        <position position="203"/>
    </location>
    <ligand>
        <name>pyridoxal 5'-phosphate</name>
        <dbReference type="ChEBI" id="CHEBI:597326"/>
    </ligand>
</feature>
<comment type="pathway">
    <text evidence="4 6">Amino-acid degradation; L-kynurenine degradation; L-alanine and anthranilate from L-kynurenine: step 1/1.</text>
</comment>
<comment type="subunit">
    <text evidence="4 6">Homodimer.</text>
</comment>
<dbReference type="PANTHER" id="PTHR14084">
    <property type="entry name" value="KYNURENINASE"/>
    <property type="match status" value="1"/>
</dbReference>
<dbReference type="Gene3D" id="3.90.1150.10">
    <property type="entry name" value="Aspartate Aminotransferase, domain 1"/>
    <property type="match status" value="1"/>
</dbReference>
<feature type="binding site" evidence="4">
    <location>
        <position position="225"/>
    </location>
    <ligand>
        <name>pyridoxal 5'-phosphate</name>
        <dbReference type="ChEBI" id="CHEBI:597326"/>
    </ligand>
</feature>
<sequence>MTAMPDLAAIEARDAADPLRHMRDRFVLPQGVIYLDGNSLGAAPKEAFAELDKAAKEEWAQGLIRSWNHAGWFDLALQLGDKVGRLIGAGPGETVVCDTTSTNIYKALQAALSMRPGRSVIVAEGDSFPTDLYMAEGVASTRPDVKIRLEGVDADNIEDLIDDSVAVVLVNHVNYKSGILRDMAALTAKAHAAGALIVWDLCHTAGALPVELNAANADMAVGCTYKYLNGGPGAPAFIYAARRHHEQIRQPLSGWWGHARPFAFTQGYEPGAGITRFLCGTQPVLSLRALKGSLDVWDEVDLNALRKKSIELTELFIELVEATCGEFGVKLEGTRDPNRRGSQVSFSHENAYEIMQALIDRGVIGDFRAPNVMRFGFTPLYVGYRDVWEAVATLRDILATGAWQDTRFAVRAAVT</sequence>
<protein>
    <recommendedName>
        <fullName evidence="4 5">Kynureninase</fullName>
        <ecNumber evidence="4 5">3.7.1.3</ecNumber>
    </recommendedName>
    <alternativeName>
        <fullName evidence="4">L-kynurenine hydrolase</fullName>
    </alternativeName>
</protein>
<dbReference type="STRING" id="1192868.GCA_000304395_02290"/>
<gene>
    <name evidence="4" type="primary">kynU</name>
    <name evidence="7" type="ORF">C7441_111121</name>
</gene>